<dbReference type="Ensembl" id="ENSCVAT00000003392.1">
    <property type="protein sequence ID" value="ENSCVAP00000007388.1"/>
    <property type="gene ID" value="ENSCVAG00000009049.1"/>
</dbReference>
<dbReference type="PROSITE" id="PS50835">
    <property type="entry name" value="IG_LIKE"/>
    <property type="match status" value="2"/>
</dbReference>
<sequence>GEGEKVILGCLAQDFFPRSVSFQWTSDSNTEVDSDNFIFSQHNSNNRFTGVSVISVPRSKVLSYKCSLNHTEGNKNVEVGYAISSPDVTLVSVPNGEKQVLVCSIENMATKKASFTWEKNNNIVISTAIKSSAPLKSGPLYSDVSILKVNQTDWNNKDVYTCEVMHQGQTYIQKASKGRPTISPITVTLDPPTPKEMFTNKQVKLKCTVRGQDNS</sequence>
<evidence type="ECO:0000259" key="2">
    <source>
        <dbReference type="PROSITE" id="PS50835"/>
    </source>
</evidence>
<dbReference type="InterPro" id="IPR036179">
    <property type="entry name" value="Ig-like_dom_sf"/>
</dbReference>
<dbReference type="SUPFAM" id="SSF48726">
    <property type="entry name" value="Immunoglobulin"/>
    <property type="match status" value="2"/>
</dbReference>
<dbReference type="InterPro" id="IPR003597">
    <property type="entry name" value="Ig_C1-set"/>
</dbReference>
<reference evidence="3" key="2">
    <citation type="submission" date="2025-09" db="UniProtKB">
        <authorList>
            <consortium name="Ensembl"/>
        </authorList>
    </citation>
    <scope>IDENTIFICATION</scope>
</reference>
<protein>
    <recommendedName>
        <fullName evidence="2">Ig-like domain-containing protein</fullName>
    </recommendedName>
</protein>
<keyword evidence="1" id="KW-0393">Immunoglobulin domain</keyword>
<dbReference type="SMART" id="SM00407">
    <property type="entry name" value="IGc1"/>
    <property type="match status" value="2"/>
</dbReference>
<dbReference type="InterPro" id="IPR050380">
    <property type="entry name" value="Immune_Resp_Modulators"/>
</dbReference>
<evidence type="ECO:0000313" key="4">
    <source>
        <dbReference type="Proteomes" id="UP000265020"/>
    </source>
</evidence>
<dbReference type="Gene3D" id="2.60.40.10">
    <property type="entry name" value="Immunoglobulins"/>
    <property type="match status" value="2"/>
</dbReference>
<dbReference type="GeneTree" id="ENSGT00940000161491"/>
<dbReference type="InterPro" id="IPR003006">
    <property type="entry name" value="Ig/MHC_CS"/>
</dbReference>
<dbReference type="PROSITE" id="PS00290">
    <property type="entry name" value="IG_MHC"/>
    <property type="match status" value="1"/>
</dbReference>
<reference evidence="3" key="1">
    <citation type="submission" date="2025-08" db="UniProtKB">
        <authorList>
            <consortium name="Ensembl"/>
        </authorList>
    </citation>
    <scope>IDENTIFICATION</scope>
</reference>
<feature type="domain" description="Ig-like" evidence="2">
    <location>
        <begin position="86"/>
        <end position="183"/>
    </location>
</feature>
<name>A0A3Q2CPL5_CYPVA</name>
<evidence type="ECO:0000256" key="1">
    <source>
        <dbReference type="ARBA" id="ARBA00023319"/>
    </source>
</evidence>
<dbReference type="Pfam" id="PF07654">
    <property type="entry name" value="C1-set"/>
    <property type="match status" value="2"/>
</dbReference>
<keyword evidence="4" id="KW-1185">Reference proteome</keyword>
<dbReference type="CDD" id="cd00098">
    <property type="entry name" value="IgC1"/>
    <property type="match status" value="1"/>
</dbReference>
<dbReference type="InterPro" id="IPR007110">
    <property type="entry name" value="Ig-like_dom"/>
</dbReference>
<dbReference type="Proteomes" id="UP000265020">
    <property type="component" value="Unassembled WGS sequence"/>
</dbReference>
<dbReference type="PANTHER" id="PTHR23411">
    <property type="entry name" value="TAPASIN"/>
    <property type="match status" value="1"/>
</dbReference>
<proteinExistence type="predicted"/>
<accession>A0A3Q2CPL5</accession>
<evidence type="ECO:0000313" key="3">
    <source>
        <dbReference type="Ensembl" id="ENSCVAP00000007388.1"/>
    </source>
</evidence>
<dbReference type="AlphaFoldDB" id="A0A3Q2CPL5"/>
<feature type="domain" description="Ig-like" evidence="2">
    <location>
        <begin position="1"/>
        <end position="84"/>
    </location>
</feature>
<dbReference type="InterPro" id="IPR013783">
    <property type="entry name" value="Ig-like_fold"/>
</dbReference>
<organism evidence="3 4">
    <name type="scientific">Cyprinodon variegatus</name>
    <name type="common">Sheepshead minnow</name>
    <dbReference type="NCBI Taxonomy" id="28743"/>
    <lineage>
        <taxon>Eukaryota</taxon>
        <taxon>Metazoa</taxon>
        <taxon>Chordata</taxon>
        <taxon>Craniata</taxon>
        <taxon>Vertebrata</taxon>
        <taxon>Euteleostomi</taxon>
        <taxon>Actinopterygii</taxon>
        <taxon>Neopterygii</taxon>
        <taxon>Teleostei</taxon>
        <taxon>Neoteleostei</taxon>
        <taxon>Acanthomorphata</taxon>
        <taxon>Ovalentaria</taxon>
        <taxon>Atherinomorphae</taxon>
        <taxon>Cyprinodontiformes</taxon>
        <taxon>Cyprinodontidae</taxon>
        <taxon>Cyprinodon</taxon>
    </lineage>
</organism>